<evidence type="ECO:0000256" key="6">
    <source>
        <dbReference type="ARBA" id="ARBA00023040"/>
    </source>
</evidence>
<keyword evidence="8" id="KW-0675">Receptor</keyword>
<reference evidence="11 12" key="1">
    <citation type="journal article" date="2020" name="ISME J.">
        <title>Uncovering the hidden diversity of litter-decomposition mechanisms in mushroom-forming fungi.</title>
        <authorList>
            <person name="Floudas D."/>
            <person name="Bentzer J."/>
            <person name="Ahren D."/>
            <person name="Johansson T."/>
            <person name="Persson P."/>
            <person name="Tunlid A."/>
        </authorList>
    </citation>
    <scope>NUCLEOTIDE SEQUENCE [LARGE SCALE GENOMIC DNA]</scope>
    <source>
        <strain evidence="11 12">CBS 406.79</strain>
    </source>
</reference>
<keyword evidence="3" id="KW-0589">Pheromone response</keyword>
<dbReference type="GO" id="GO:0005886">
    <property type="term" value="C:plasma membrane"/>
    <property type="evidence" value="ECO:0007669"/>
    <property type="project" value="TreeGrafter"/>
</dbReference>
<dbReference type="GO" id="GO:0000750">
    <property type="term" value="P:pheromone-dependent signal transduction involved in conjugation with cellular fusion"/>
    <property type="evidence" value="ECO:0007669"/>
    <property type="project" value="TreeGrafter"/>
</dbReference>
<evidence type="ECO:0000256" key="10">
    <source>
        <dbReference type="SAM" id="Phobius"/>
    </source>
</evidence>
<feature type="transmembrane region" description="Helical" evidence="10">
    <location>
        <begin position="119"/>
        <end position="141"/>
    </location>
</feature>
<dbReference type="InterPro" id="IPR000481">
    <property type="entry name" value="GPCR_Pheromne_B_alpha_rcpt"/>
</dbReference>
<evidence type="ECO:0000313" key="11">
    <source>
        <dbReference type="EMBL" id="KAF5381864.1"/>
    </source>
</evidence>
<feature type="transmembrane region" description="Helical" evidence="10">
    <location>
        <begin position="78"/>
        <end position="98"/>
    </location>
</feature>
<dbReference type="InterPro" id="IPR001499">
    <property type="entry name" value="GPCR_STE3"/>
</dbReference>
<evidence type="ECO:0008006" key="13">
    <source>
        <dbReference type="Google" id="ProtNLM"/>
    </source>
</evidence>
<dbReference type="Pfam" id="PF02076">
    <property type="entry name" value="STE3"/>
    <property type="match status" value="1"/>
</dbReference>
<feature type="transmembrane region" description="Helical" evidence="10">
    <location>
        <begin position="280"/>
        <end position="298"/>
    </location>
</feature>
<dbReference type="GO" id="GO:0004934">
    <property type="term" value="F:mating-type alpha-factor pheromone receptor activity"/>
    <property type="evidence" value="ECO:0007669"/>
    <property type="project" value="InterPro"/>
</dbReference>
<dbReference type="PRINTS" id="PR00901">
    <property type="entry name" value="PHEROMONEBAR"/>
</dbReference>
<keyword evidence="5 10" id="KW-1133">Transmembrane helix</keyword>
<dbReference type="EMBL" id="JAACJN010000056">
    <property type="protein sequence ID" value="KAF5381864.1"/>
    <property type="molecule type" value="Genomic_DNA"/>
</dbReference>
<evidence type="ECO:0000256" key="5">
    <source>
        <dbReference type="ARBA" id="ARBA00022989"/>
    </source>
</evidence>
<gene>
    <name evidence="11" type="ORF">D9757_008343</name>
</gene>
<evidence type="ECO:0000256" key="1">
    <source>
        <dbReference type="ARBA" id="ARBA00004141"/>
    </source>
</evidence>
<dbReference type="CDD" id="cd14966">
    <property type="entry name" value="7tmD_STE3"/>
    <property type="match status" value="1"/>
</dbReference>
<comment type="similarity">
    <text evidence="2">Belongs to the G-protein coupled receptor 4 family.</text>
</comment>
<organism evidence="11 12">
    <name type="scientific">Collybiopsis confluens</name>
    <dbReference type="NCBI Taxonomy" id="2823264"/>
    <lineage>
        <taxon>Eukaryota</taxon>
        <taxon>Fungi</taxon>
        <taxon>Dikarya</taxon>
        <taxon>Basidiomycota</taxon>
        <taxon>Agaricomycotina</taxon>
        <taxon>Agaricomycetes</taxon>
        <taxon>Agaricomycetidae</taxon>
        <taxon>Agaricales</taxon>
        <taxon>Marasmiineae</taxon>
        <taxon>Omphalotaceae</taxon>
        <taxon>Collybiopsis</taxon>
    </lineage>
</organism>
<evidence type="ECO:0000313" key="12">
    <source>
        <dbReference type="Proteomes" id="UP000518752"/>
    </source>
</evidence>
<evidence type="ECO:0000256" key="2">
    <source>
        <dbReference type="ARBA" id="ARBA00011085"/>
    </source>
</evidence>
<feature type="transmembrane region" description="Helical" evidence="10">
    <location>
        <begin position="163"/>
        <end position="192"/>
    </location>
</feature>
<dbReference type="PANTHER" id="PTHR28097">
    <property type="entry name" value="PHEROMONE A FACTOR RECEPTOR"/>
    <property type="match status" value="1"/>
</dbReference>
<evidence type="ECO:0000256" key="9">
    <source>
        <dbReference type="ARBA" id="ARBA00023224"/>
    </source>
</evidence>
<dbReference type="PANTHER" id="PTHR28097:SF1">
    <property type="entry name" value="PHEROMONE A FACTOR RECEPTOR"/>
    <property type="match status" value="1"/>
</dbReference>
<keyword evidence="12" id="KW-1185">Reference proteome</keyword>
<evidence type="ECO:0000256" key="7">
    <source>
        <dbReference type="ARBA" id="ARBA00023136"/>
    </source>
</evidence>
<keyword evidence="6" id="KW-0297">G-protein coupled receptor</keyword>
<protein>
    <recommendedName>
        <fullName evidence="13">Pheromone receptor</fullName>
    </recommendedName>
</protein>
<evidence type="ECO:0000256" key="3">
    <source>
        <dbReference type="ARBA" id="ARBA00022507"/>
    </source>
</evidence>
<name>A0A8H5M5X4_9AGAR</name>
<evidence type="ECO:0000256" key="4">
    <source>
        <dbReference type="ARBA" id="ARBA00022692"/>
    </source>
</evidence>
<dbReference type="AlphaFoldDB" id="A0A8H5M5X4"/>
<feature type="transmembrane region" description="Helical" evidence="10">
    <location>
        <begin position="44"/>
        <end position="66"/>
    </location>
</feature>
<feature type="transmembrane region" description="Helical" evidence="10">
    <location>
        <begin position="213"/>
        <end position="236"/>
    </location>
</feature>
<keyword evidence="7 10" id="KW-0472">Membrane</keyword>
<accession>A0A8H5M5X4</accession>
<dbReference type="OrthoDB" id="2874149at2759"/>
<comment type="caution">
    <text evidence="11">The sequence shown here is derived from an EMBL/GenBank/DDBJ whole genome shotgun (WGS) entry which is preliminary data.</text>
</comment>
<feature type="transmembrane region" description="Helical" evidence="10">
    <location>
        <begin position="12"/>
        <end position="32"/>
    </location>
</feature>
<sequence length="473" mass="52523">MAINYDAATLAYPNWVFSMFAFIGFVLSMIPLPWHLEAWNTGTCLYMIWTGLACLNQFINSIIWTGNVINWAPVWCDISTRFMIGSAVAIPAASLVINRRLYYIATANAVTITKAEKRRAVMVDLGIGVGIPVLQMILQYIDQGHRFNLFEDVGCFPFTYNTWVAYIVVVTWPLILGLASITYGIMSIRAFSQRRAQFKELLSINTNLNSNRYFRLMLLAGTEICCTIPLSAWSIYLNVTSQPIDPWKGWDDTHSNFSRVGQYPSVIWHLSSGTAISIETSRWFVVLCSFVFFGYFGFADEARKNYKVAFGSVAKKVGLSTGGFGSTLWSSTGSNSTGHNGTIPVFVQKKVSRRRDSLDSFTDVSGISYKDEKTMSSSFNGELSYGAISLADVGGALAELEPSPTETIAPTLPSPEKSKLESFDDEDDGLRIEISSVRSSTILVQPPQPAIMSDTVVRRPESPPNLRYSHDMV</sequence>
<proteinExistence type="inferred from homology"/>
<keyword evidence="9" id="KW-0807">Transducer</keyword>
<keyword evidence="4 10" id="KW-0812">Transmembrane</keyword>
<dbReference type="Proteomes" id="UP000518752">
    <property type="component" value="Unassembled WGS sequence"/>
</dbReference>
<evidence type="ECO:0000256" key="8">
    <source>
        <dbReference type="ARBA" id="ARBA00023170"/>
    </source>
</evidence>
<dbReference type="PRINTS" id="PR00899">
    <property type="entry name" value="GPCRSTE3"/>
</dbReference>
<comment type="subcellular location">
    <subcellularLocation>
        <location evidence="1">Membrane</location>
        <topology evidence="1">Multi-pass membrane protein</topology>
    </subcellularLocation>
</comment>